<dbReference type="PROSITE" id="PS00678">
    <property type="entry name" value="WD_REPEATS_1"/>
    <property type="match status" value="2"/>
</dbReference>
<dbReference type="PANTHER" id="PTHR44666">
    <property type="entry name" value="WD REPEAT-CONTAINING PROTEIN 53"/>
    <property type="match status" value="1"/>
</dbReference>
<dbReference type="InterPro" id="IPR015943">
    <property type="entry name" value="WD40/YVTN_repeat-like_dom_sf"/>
</dbReference>
<reference evidence="4" key="1">
    <citation type="submission" date="2021-01" db="EMBL/GenBank/DDBJ databases">
        <authorList>
            <person name="Corre E."/>
            <person name="Pelletier E."/>
            <person name="Niang G."/>
            <person name="Scheremetjew M."/>
            <person name="Finn R."/>
            <person name="Kale V."/>
            <person name="Holt S."/>
            <person name="Cochrane G."/>
            <person name="Meng A."/>
            <person name="Brown T."/>
            <person name="Cohen L."/>
        </authorList>
    </citation>
    <scope>NUCLEOTIDE SEQUENCE</scope>
    <source>
        <strain evidence="4">CCCM811</strain>
    </source>
</reference>
<sequence length="353" mass="38467">MADGREAPPQAFCLRGHKAPVLCLAAGPLSTKNKDKDKPRDLILSGSDDCTARLWDLRTRKPSRCMLGCFEKCPVTSVSFTPNDPNQVFAAAGTFVYGFDLRKESILLMKAEKKLAFNKDDINQIHVNNRGKLLCACDDSGDVQVIDIRGAEGKLVKSLSGGHKNICLSAQFCPHNAWEVVSGSAEMGEAIVHWDFNRGRVIERFPNNFVDQKNKNQLVNPPFCNSLSYSRDGKTLAAALGDGLIGLYNVKEKTILGPLDAHSAGACAVEFANFGPPSGLLSASSDKTVVLWELMDQGEYKARFKKGEKPKLGLPVVRIGLEEKPNWIASTSLGSGIVCIADCSETIKCYPFR</sequence>
<evidence type="ECO:0000313" key="4">
    <source>
        <dbReference type="EMBL" id="CAE0660659.1"/>
    </source>
</evidence>
<dbReference type="InterPro" id="IPR036322">
    <property type="entry name" value="WD40_repeat_dom_sf"/>
</dbReference>
<evidence type="ECO:0000256" key="2">
    <source>
        <dbReference type="ARBA" id="ARBA00022737"/>
    </source>
</evidence>
<organism evidence="4">
    <name type="scientific">Lotharella globosa</name>
    <dbReference type="NCBI Taxonomy" id="91324"/>
    <lineage>
        <taxon>Eukaryota</taxon>
        <taxon>Sar</taxon>
        <taxon>Rhizaria</taxon>
        <taxon>Cercozoa</taxon>
        <taxon>Chlorarachniophyceae</taxon>
        <taxon>Lotharella</taxon>
    </lineage>
</organism>
<evidence type="ECO:0000256" key="3">
    <source>
        <dbReference type="PROSITE-ProRule" id="PRU00221"/>
    </source>
</evidence>
<keyword evidence="1 3" id="KW-0853">WD repeat</keyword>
<name>A0A7S3YSL2_9EUKA</name>
<dbReference type="AlphaFoldDB" id="A0A7S3YSL2"/>
<dbReference type="InterPro" id="IPR042453">
    <property type="entry name" value="WDR53"/>
</dbReference>
<dbReference type="Pfam" id="PF00400">
    <property type="entry name" value="WD40"/>
    <property type="match status" value="2"/>
</dbReference>
<dbReference type="PANTHER" id="PTHR44666:SF1">
    <property type="entry name" value="WD REPEAT-CONTAINING PROTEIN 53"/>
    <property type="match status" value="1"/>
</dbReference>
<dbReference type="InterPro" id="IPR019775">
    <property type="entry name" value="WD40_repeat_CS"/>
</dbReference>
<protein>
    <recommendedName>
        <fullName evidence="5">Anaphase-promoting complex subunit 4 WD40 domain-containing protein</fullName>
    </recommendedName>
</protein>
<evidence type="ECO:0000256" key="1">
    <source>
        <dbReference type="ARBA" id="ARBA00022574"/>
    </source>
</evidence>
<feature type="repeat" description="WD" evidence="3">
    <location>
        <begin position="259"/>
        <end position="294"/>
    </location>
</feature>
<dbReference type="Gene3D" id="2.130.10.10">
    <property type="entry name" value="YVTN repeat-like/Quinoprotein amine dehydrogenase"/>
    <property type="match status" value="2"/>
</dbReference>
<dbReference type="InterPro" id="IPR001680">
    <property type="entry name" value="WD40_rpt"/>
</dbReference>
<accession>A0A7S3YSL2</accession>
<proteinExistence type="predicted"/>
<keyword evidence="2" id="KW-0677">Repeat</keyword>
<dbReference type="PROSITE" id="PS50082">
    <property type="entry name" value="WD_REPEATS_2"/>
    <property type="match status" value="2"/>
</dbReference>
<feature type="repeat" description="WD" evidence="3">
    <location>
        <begin position="42"/>
        <end position="65"/>
    </location>
</feature>
<evidence type="ECO:0008006" key="5">
    <source>
        <dbReference type="Google" id="ProtNLM"/>
    </source>
</evidence>
<gene>
    <name evidence="4" type="ORF">LGLO00237_LOCUS12245</name>
</gene>
<dbReference type="SUPFAM" id="SSF50978">
    <property type="entry name" value="WD40 repeat-like"/>
    <property type="match status" value="1"/>
</dbReference>
<dbReference type="SMART" id="SM00320">
    <property type="entry name" value="WD40"/>
    <property type="match status" value="6"/>
</dbReference>
<dbReference type="EMBL" id="HBIV01016834">
    <property type="protein sequence ID" value="CAE0660659.1"/>
    <property type="molecule type" value="Transcribed_RNA"/>
</dbReference>